<keyword evidence="2" id="KW-0472">Membrane</keyword>
<sequence length="125" mass="13859">MWIVFGLPAIGAGLLLMRGLYLALFPPDRKLIIKAIEYARQTTGRPVKDIYSGDLRGYDGQRMFIRVFFDDDSKFGSPTGPPRKYYAVDLETGEVTESSASASRPFRWGPPDPLDAAEEPSAGEQ</sequence>
<dbReference type="Proteomes" id="UP000318878">
    <property type="component" value="Unassembled WGS sequence"/>
</dbReference>
<keyword evidence="2" id="KW-0812">Transmembrane</keyword>
<proteinExistence type="predicted"/>
<evidence type="ECO:0000256" key="1">
    <source>
        <dbReference type="SAM" id="MobiDB-lite"/>
    </source>
</evidence>
<keyword evidence="4" id="KW-1185">Reference proteome</keyword>
<evidence type="ECO:0000313" key="4">
    <source>
        <dbReference type="Proteomes" id="UP000318878"/>
    </source>
</evidence>
<gene>
    <name evidence="3" type="ORF">Enr8_04920</name>
</gene>
<dbReference type="AlphaFoldDB" id="A0A5C5VJM2"/>
<name>A0A5C5VJM2_9BACT</name>
<keyword evidence="2" id="KW-1133">Transmembrane helix</keyword>
<reference evidence="3 4" key="1">
    <citation type="submission" date="2019-02" db="EMBL/GenBank/DDBJ databases">
        <title>Deep-cultivation of Planctomycetes and their phenomic and genomic characterization uncovers novel biology.</title>
        <authorList>
            <person name="Wiegand S."/>
            <person name="Jogler M."/>
            <person name="Boedeker C."/>
            <person name="Pinto D."/>
            <person name="Vollmers J."/>
            <person name="Rivas-Marin E."/>
            <person name="Kohn T."/>
            <person name="Peeters S.H."/>
            <person name="Heuer A."/>
            <person name="Rast P."/>
            <person name="Oberbeckmann S."/>
            <person name="Bunk B."/>
            <person name="Jeske O."/>
            <person name="Meyerdierks A."/>
            <person name="Storesund J.E."/>
            <person name="Kallscheuer N."/>
            <person name="Luecker S."/>
            <person name="Lage O.M."/>
            <person name="Pohl T."/>
            <person name="Merkel B.J."/>
            <person name="Hornburger P."/>
            <person name="Mueller R.-W."/>
            <person name="Bruemmer F."/>
            <person name="Labrenz M."/>
            <person name="Spormann A.M."/>
            <person name="Op Den Camp H."/>
            <person name="Overmann J."/>
            <person name="Amann R."/>
            <person name="Jetten M.S.M."/>
            <person name="Mascher T."/>
            <person name="Medema M.H."/>
            <person name="Devos D.P."/>
            <person name="Kaster A.-K."/>
            <person name="Ovreas L."/>
            <person name="Rohde M."/>
            <person name="Galperin M.Y."/>
            <person name="Jogler C."/>
        </authorList>
    </citation>
    <scope>NUCLEOTIDE SEQUENCE [LARGE SCALE GENOMIC DNA]</scope>
    <source>
        <strain evidence="3 4">Enr8</strain>
    </source>
</reference>
<comment type="caution">
    <text evidence="3">The sequence shown here is derived from an EMBL/GenBank/DDBJ whole genome shotgun (WGS) entry which is preliminary data.</text>
</comment>
<protein>
    <submittedName>
        <fullName evidence="3">Uncharacterized protein</fullName>
    </submittedName>
</protein>
<evidence type="ECO:0000256" key="2">
    <source>
        <dbReference type="SAM" id="Phobius"/>
    </source>
</evidence>
<evidence type="ECO:0000313" key="3">
    <source>
        <dbReference type="EMBL" id="TWT38798.1"/>
    </source>
</evidence>
<dbReference type="EMBL" id="SJPF01000001">
    <property type="protein sequence ID" value="TWT38798.1"/>
    <property type="molecule type" value="Genomic_DNA"/>
</dbReference>
<feature type="region of interest" description="Disordered" evidence="1">
    <location>
        <begin position="95"/>
        <end position="125"/>
    </location>
</feature>
<organism evidence="3 4">
    <name type="scientific">Blastopirellula retiformator</name>
    <dbReference type="NCBI Taxonomy" id="2527970"/>
    <lineage>
        <taxon>Bacteria</taxon>
        <taxon>Pseudomonadati</taxon>
        <taxon>Planctomycetota</taxon>
        <taxon>Planctomycetia</taxon>
        <taxon>Pirellulales</taxon>
        <taxon>Pirellulaceae</taxon>
        <taxon>Blastopirellula</taxon>
    </lineage>
</organism>
<accession>A0A5C5VJM2</accession>
<feature type="transmembrane region" description="Helical" evidence="2">
    <location>
        <begin position="6"/>
        <end position="24"/>
    </location>
</feature>